<dbReference type="FunFam" id="3.40.50.2300:FF:000001">
    <property type="entry name" value="DNA-binding response regulator PhoB"/>
    <property type="match status" value="1"/>
</dbReference>
<dbReference type="Proteomes" id="UP000178187">
    <property type="component" value="Unassembled WGS sequence"/>
</dbReference>
<keyword evidence="5" id="KW-0804">Transcription</keyword>
<dbReference type="InterPro" id="IPR050595">
    <property type="entry name" value="Bact_response_regulator"/>
</dbReference>
<keyword evidence="1 6" id="KW-0597">Phosphoprotein</keyword>
<keyword evidence="2" id="KW-0902">Two-component regulatory system</keyword>
<dbReference type="AlphaFoldDB" id="A0A1G1KRC4"/>
<evidence type="ECO:0000259" key="7">
    <source>
        <dbReference type="PROSITE" id="PS50110"/>
    </source>
</evidence>
<dbReference type="PANTHER" id="PTHR44591:SF14">
    <property type="entry name" value="PROTEIN PILG"/>
    <property type="match status" value="1"/>
</dbReference>
<evidence type="ECO:0000313" key="9">
    <source>
        <dbReference type="Proteomes" id="UP000178187"/>
    </source>
</evidence>
<keyword evidence="3" id="KW-0805">Transcription regulation</keyword>
<dbReference type="Gene3D" id="3.40.50.2300">
    <property type="match status" value="1"/>
</dbReference>
<name>A0A1G1KRC4_9BACT</name>
<evidence type="ECO:0000256" key="3">
    <source>
        <dbReference type="ARBA" id="ARBA00023015"/>
    </source>
</evidence>
<dbReference type="GO" id="GO:0003677">
    <property type="term" value="F:DNA binding"/>
    <property type="evidence" value="ECO:0007669"/>
    <property type="project" value="UniProtKB-KW"/>
</dbReference>
<evidence type="ECO:0000313" key="8">
    <source>
        <dbReference type="EMBL" id="OGW95375.1"/>
    </source>
</evidence>
<evidence type="ECO:0000256" key="6">
    <source>
        <dbReference type="PROSITE-ProRule" id="PRU00169"/>
    </source>
</evidence>
<protein>
    <recommendedName>
        <fullName evidence="7">Response regulatory domain-containing protein</fullName>
    </recommendedName>
</protein>
<reference evidence="8 9" key="1">
    <citation type="journal article" date="2016" name="Nat. Commun.">
        <title>Thousands of microbial genomes shed light on interconnected biogeochemical processes in an aquifer system.</title>
        <authorList>
            <person name="Anantharaman K."/>
            <person name="Brown C.T."/>
            <person name="Hug L.A."/>
            <person name="Sharon I."/>
            <person name="Castelle C.J."/>
            <person name="Probst A.J."/>
            <person name="Thomas B.C."/>
            <person name="Singh A."/>
            <person name="Wilkins M.J."/>
            <person name="Karaoz U."/>
            <person name="Brodie E.L."/>
            <person name="Williams K.H."/>
            <person name="Hubbard S.S."/>
            <person name="Banfield J.F."/>
        </authorList>
    </citation>
    <scope>NUCLEOTIDE SEQUENCE [LARGE SCALE GENOMIC DNA]</scope>
</reference>
<dbReference type="EMBL" id="MHFR01000064">
    <property type="protein sequence ID" value="OGW95375.1"/>
    <property type="molecule type" value="Genomic_DNA"/>
</dbReference>
<comment type="caution">
    <text evidence="8">The sequence shown here is derived from an EMBL/GenBank/DDBJ whole genome shotgun (WGS) entry which is preliminary data.</text>
</comment>
<dbReference type="SUPFAM" id="SSF52172">
    <property type="entry name" value="CheY-like"/>
    <property type="match status" value="1"/>
</dbReference>
<dbReference type="SMART" id="SM00448">
    <property type="entry name" value="REC"/>
    <property type="match status" value="1"/>
</dbReference>
<evidence type="ECO:0000256" key="2">
    <source>
        <dbReference type="ARBA" id="ARBA00023012"/>
    </source>
</evidence>
<gene>
    <name evidence="8" type="ORF">A3G33_06200</name>
</gene>
<evidence type="ECO:0000256" key="4">
    <source>
        <dbReference type="ARBA" id="ARBA00023125"/>
    </source>
</evidence>
<evidence type="ECO:0000256" key="1">
    <source>
        <dbReference type="ARBA" id="ARBA00022553"/>
    </source>
</evidence>
<evidence type="ECO:0000256" key="5">
    <source>
        <dbReference type="ARBA" id="ARBA00023163"/>
    </source>
</evidence>
<dbReference type="PROSITE" id="PS50110">
    <property type="entry name" value="RESPONSE_REGULATORY"/>
    <property type="match status" value="1"/>
</dbReference>
<keyword evidence="4" id="KW-0238">DNA-binding</keyword>
<proteinExistence type="predicted"/>
<dbReference type="PANTHER" id="PTHR44591">
    <property type="entry name" value="STRESS RESPONSE REGULATOR PROTEIN 1"/>
    <property type="match status" value="1"/>
</dbReference>
<sequence>MAKTILIVDDEPEFCKMLESRLSKEGYEIILAGDGESALRKVKLFKPDLIILDVSMPKMDGGEVYQKLQENVKTQKIPVIFLTALKAKEDDFSLGYDVGLFTVFAKPFDPKELLGTIREMLGKAPL</sequence>
<dbReference type="Pfam" id="PF00072">
    <property type="entry name" value="Response_reg"/>
    <property type="match status" value="1"/>
</dbReference>
<feature type="domain" description="Response regulatory" evidence="7">
    <location>
        <begin position="4"/>
        <end position="121"/>
    </location>
</feature>
<dbReference type="InterPro" id="IPR011006">
    <property type="entry name" value="CheY-like_superfamily"/>
</dbReference>
<dbReference type="GO" id="GO:0000160">
    <property type="term" value="P:phosphorelay signal transduction system"/>
    <property type="evidence" value="ECO:0007669"/>
    <property type="project" value="UniProtKB-KW"/>
</dbReference>
<accession>A0A1G1KRC4</accession>
<organism evidence="8 9">
    <name type="scientific">Candidatus Danuiimicrobium aquiferis</name>
    <dbReference type="NCBI Taxonomy" id="1801832"/>
    <lineage>
        <taxon>Bacteria</taxon>
        <taxon>Pseudomonadati</taxon>
        <taxon>Candidatus Omnitrophota</taxon>
        <taxon>Candidatus Danuiimicrobium</taxon>
    </lineage>
</organism>
<dbReference type="InterPro" id="IPR001789">
    <property type="entry name" value="Sig_transdc_resp-reg_receiver"/>
</dbReference>
<feature type="modified residue" description="4-aspartylphosphate" evidence="6">
    <location>
        <position position="53"/>
    </location>
</feature>